<organism evidence="3">
    <name type="scientific">uncultured Coleofasciculus sp</name>
    <dbReference type="NCBI Taxonomy" id="1267456"/>
    <lineage>
        <taxon>Bacteria</taxon>
        <taxon>Bacillati</taxon>
        <taxon>Cyanobacteriota</taxon>
        <taxon>Cyanophyceae</taxon>
        <taxon>Coleofasciculales</taxon>
        <taxon>Coleofasciculaceae</taxon>
        <taxon>Coleofasciculus</taxon>
        <taxon>environmental samples</taxon>
    </lineage>
</organism>
<dbReference type="InterPro" id="IPR011006">
    <property type="entry name" value="CheY-like_superfamily"/>
</dbReference>
<evidence type="ECO:0000259" key="2">
    <source>
        <dbReference type="PROSITE" id="PS50110"/>
    </source>
</evidence>
<dbReference type="EMBL" id="CADCTM010000664">
    <property type="protein sequence ID" value="CAA9284933.1"/>
    <property type="molecule type" value="Genomic_DNA"/>
</dbReference>
<protein>
    <submittedName>
        <fullName evidence="3">Two-component transcriptional response regulator, LuxR family</fullName>
    </submittedName>
</protein>
<evidence type="ECO:0000313" key="3">
    <source>
        <dbReference type="EMBL" id="CAA9284933.1"/>
    </source>
</evidence>
<feature type="domain" description="Response regulatory" evidence="2">
    <location>
        <begin position="11"/>
        <end position="136"/>
    </location>
</feature>
<dbReference type="InterPro" id="IPR052893">
    <property type="entry name" value="TCS_response_regulator"/>
</dbReference>
<dbReference type="GO" id="GO:0000160">
    <property type="term" value="P:phosphorelay signal transduction system"/>
    <property type="evidence" value="ECO:0007669"/>
    <property type="project" value="InterPro"/>
</dbReference>
<dbReference type="SMART" id="SM00448">
    <property type="entry name" value="REC"/>
    <property type="match status" value="1"/>
</dbReference>
<dbReference type="PROSITE" id="PS50110">
    <property type="entry name" value="RESPONSE_REGULATORY"/>
    <property type="match status" value="1"/>
</dbReference>
<dbReference type="PANTHER" id="PTHR44520:SF2">
    <property type="entry name" value="RESPONSE REGULATOR RCP1"/>
    <property type="match status" value="1"/>
</dbReference>
<accession>A0A6J4JQJ3</accession>
<dbReference type="PANTHER" id="PTHR44520">
    <property type="entry name" value="RESPONSE REGULATOR RCP1-RELATED"/>
    <property type="match status" value="1"/>
</dbReference>
<reference evidence="3" key="1">
    <citation type="submission" date="2020-02" db="EMBL/GenBank/DDBJ databases">
        <authorList>
            <person name="Meier V. D."/>
        </authorList>
    </citation>
    <scope>NUCLEOTIDE SEQUENCE</scope>
    <source>
        <strain evidence="3">AVDCRST_MAG92</strain>
    </source>
</reference>
<dbReference type="Pfam" id="PF00072">
    <property type="entry name" value="Response_reg"/>
    <property type="match status" value="1"/>
</dbReference>
<sequence length="148" mass="16581">MNCDTMLRAVEILLVEDSPSDADLTEEAFSEGKVLNNLHWVQDGVEALAFLYQQGNYVDAPRPDLILLDLNLPKKDGREVLAQIKGNPSLKLIPVIILTTSAAERDIVKTYELNANCYITKPIDLEEFIGVVKLIEKFWLALVKLPSE</sequence>
<proteinExistence type="predicted"/>
<dbReference type="AlphaFoldDB" id="A0A6J4JQJ3"/>
<gene>
    <name evidence="3" type="ORF">AVDCRST_MAG92-3881</name>
</gene>
<feature type="modified residue" description="4-aspartylphosphate" evidence="1">
    <location>
        <position position="69"/>
    </location>
</feature>
<name>A0A6J4JQJ3_9CYAN</name>
<dbReference type="SUPFAM" id="SSF52172">
    <property type="entry name" value="CheY-like"/>
    <property type="match status" value="1"/>
</dbReference>
<dbReference type="InterPro" id="IPR001789">
    <property type="entry name" value="Sig_transdc_resp-reg_receiver"/>
</dbReference>
<dbReference type="Gene3D" id="3.40.50.2300">
    <property type="match status" value="1"/>
</dbReference>
<evidence type="ECO:0000256" key="1">
    <source>
        <dbReference type="PROSITE-ProRule" id="PRU00169"/>
    </source>
</evidence>
<keyword evidence="1" id="KW-0597">Phosphoprotein</keyword>
<dbReference type="CDD" id="cd17557">
    <property type="entry name" value="REC_Rcp-like"/>
    <property type="match status" value="1"/>
</dbReference>